<feature type="signal peptide" evidence="1">
    <location>
        <begin position="1"/>
        <end position="19"/>
    </location>
</feature>
<reference evidence="2 3" key="1">
    <citation type="submission" date="2019-11" db="EMBL/GenBank/DDBJ databases">
        <title>Type strains purchased from KCTC, JCM and DSMZ.</title>
        <authorList>
            <person name="Lu H."/>
        </authorList>
    </citation>
    <scope>NUCLEOTIDE SEQUENCE [LARGE SCALE GENOMIC DNA]</scope>
    <source>
        <strain evidence="2 3">KCTC 42409</strain>
    </source>
</reference>
<evidence type="ECO:0000313" key="3">
    <source>
        <dbReference type="Proteomes" id="UP000484015"/>
    </source>
</evidence>
<dbReference type="RefSeq" id="WP_155437903.1">
    <property type="nucleotide sequence ID" value="NZ_WNLA01000002.1"/>
</dbReference>
<keyword evidence="3" id="KW-1185">Reference proteome</keyword>
<keyword evidence="1" id="KW-0732">Signal</keyword>
<feature type="chain" id="PRO_5027084041" evidence="1">
    <location>
        <begin position="20"/>
        <end position="170"/>
    </location>
</feature>
<dbReference type="AlphaFoldDB" id="A0A6L6PWD9"/>
<sequence length="170" mass="18786">MKKILLYLILSMASPFSHSGSPDGLHLLVMGEENANSYATVIKSYFDRYAPGRKGFGCDDAQLNIAAAYQKKPPMGFDPAQAAQATKKISAHKKLSRLLQSYRDNQNKNGFDGVVYYEVKEDRLKIHGISAADFSDIYLSEIPLNKTSDELTVNSAMCKAMVHLPILTPP</sequence>
<evidence type="ECO:0000313" key="2">
    <source>
        <dbReference type="EMBL" id="MTW01501.1"/>
    </source>
</evidence>
<protein>
    <submittedName>
        <fullName evidence="2">Uncharacterized protein</fullName>
    </submittedName>
</protein>
<name>A0A6L6PWD9_9BURK</name>
<dbReference type="Proteomes" id="UP000484015">
    <property type="component" value="Unassembled WGS sequence"/>
</dbReference>
<dbReference type="OrthoDB" id="8778953at2"/>
<comment type="caution">
    <text evidence="2">The sequence shown here is derived from an EMBL/GenBank/DDBJ whole genome shotgun (WGS) entry which is preliminary data.</text>
</comment>
<proteinExistence type="predicted"/>
<accession>A0A6L6PWD9</accession>
<organism evidence="2 3">
    <name type="scientific">Pseudoduganella ginsengisoli</name>
    <dbReference type="NCBI Taxonomy" id="1462440"/>
    <lineage>
        <taxon>Bacteria</taxon>
        <taxon>Pseudomonadati</taxon>
        <taxon>Pseudomonadota</taxon>
        <taxon>Betaproteobacteria</taxon>
        <taxon>Burkholderiales</taxon>
        <taxon>Oxalobacteraceae</taxon>
        <taxon>Telluria group</taxon>
        <taxon>Pseudoduganella</taxon>
    </lineage>
</organism>
<dbReference type="EMBL" id="WNLA01000002">
    <property type="protein sequence ID" value="MTW01501.1"/>
    <property type="molecule type" value="Genomic_DNA"/>
</dbReference>
<evidence type="ECO:0000256" key="1">
    <source>
        <dbReference type="SAM" id="SignalP"/>
    </source>
</evidence>
<gene>
    <name evidence="2" type="ORF">GM668_05300</name>
</gene>